<dbReference type="Proteomes" id="UP001330434">
    <property type="component" value="Chromosome"/>
</dbReference>
<dbReference type="EMBL" id="CP133270">
    <property type="protein sequence ID" value="WVX66333.1"/>
    <property type="molecule type" value="Genomic_DNA"/>
</dbReference>
<reference evidence="1 2" key="1">
    <citation type="journal article" date="2024" name="Environ. Microbiol.">
        <title>Novel evolutionary insights on the interactions of the Holosporales (Alphaproteobacteria) with eukaryotic hosts from comparative genomics.</title>
        <authorList>
            <person name="Giovannini M."/>
            <person name="Petroni G."/>
            <person name="Castelli M."/>
        </authorList>
    </citation>
    <scope>NUCLEOTIDE SEQUENCE [LARGE SCALE GENOMIC DNA]</scope>
    <source>
        <strain evidence="1 2">US_Bl 15I1</strain>
    </source>
</reference>
<dbReference type="RefSeq" id="WP_414437833.1">
    <property type="nucleotide sequence ID" value="NZ_CP133270.1"/>
</dbReference>
<protein>
    <submittedName>
        <fullName evidence="1">DUF3576 domain-containing protein</fullName>
    </submittedName>
</protein>
<evidence type="ECO:0000313" key="1">
    <source>
        <dbReference type="EMBL" id="WVX66333.1"/>
    </source>
</evidence>
<name>A0ABZ2C2N7_9PROT</name>
<proteinExistence type="predicted"/>
<keyword evidence="2" id="KW-1185">Reference proteome</keyword>
<dbReference type="Pfam" id="PF12100">
    <property type="entry name" value="DUF3576"/>
    <property type="match status" value="1"/>
</dbReference>
<organism evidence="1 2">
    <name type="scientific">Candidatus Bealeia paramacronuclearis</name>
    <dbReference type="NCBI Taxonomy" id="1921001"/>
    <lineage>
        <taxon>Bacteria</taxon>
        <taxon>Pseudomonadati</taxon>
        <taxon>Pseudomonadota</taxon>
        <taxon>Alphaproteobacteria</taxon>
        <taxon>Holosporales</taxon>
        <taxon>Holosporaceae</taxon>
        <taxon>Candidatus Bealeia</taxon>
    </lineage>
</organism>
<evidence type="ECO:0000313" key="2">
    <source>
        <dbReference type="Proteomes" id="UP001330434"/>
    </source>
</evidence>
<sequence>MKRTFLFLSLLPLLTSCSSDYDKEELKAENREDRVYRGLGKLMGDETFTFGGPKKKEDEETGLGVNSFLWRASLDTISFMPLVSADPFGGVIITDWYSPTATPDERFKMTIYILDRQLRSDGLRVSIFKQTRDKSAHWVDQAVDKKTTQDLENGILVRARQLRSRTGK</sequence>
<gene>
    <name evidence="1" type="ORF">Bealeia1_00509</name>
</gene>
<dbReference type="InterPro" id="IPR021959">
    <property type="entry name" value="DUF3576"/>
</dbReference>
<dbReference type="PROSITE" id="PS51257">
    <property type="entry name" value="PROKAR_LIPOPROTEIN"/>
    <property type="match status" value="1"/>
</dbReference>
<accession>A0ABZ2C2N7</accession>